<dbReference type="AlphaFoldDB" id="A0A6J7KME3"/>
<protein>
    <submittedName>
        <fullName evidence="1">Unannotated protein</fullName>
    </submittedName>
</protein>
<reference evidence="1" key="1">
    <citation type="submission" date="2020-05" db="EMBL/GenBank/DDBJ databases">
        <authorList>
            <person name="Chiriac C."/>
            <person name="Salcher M."/>
            <person name="Ghai R."/>
            <person name="Kavagutti S V."/>
        </authorList>
    </citation>
    <scope>NUCLEOTIDE SEQUENCE</scope>
</reference>
<accession>A0A6J7KME3</accession>
<name>A0A6J7KME3_9ZZZZ</name>
<sequence>MGDTGLEFTVKPSCDLRVVEPGKANSDALGQALDGNKPGLGQDVILAALVAGSGIQRALIAIANALLRLDPQALRAFGAIMSVLKDSSPNSPGK</sequence>
<dbReference type="EMBL" id="CAFBNL010000062">
    <property type="protein sequence ID" value="CAB4956817.1"/>
    <property type="molecule type" value="Genomic_DNA"/>
</dbReference>
<proteinExistence type="predicted"/>
<evidence type="ECO:0000313" key="1">
    <source>
        <dbReference type="EMBL" id="CAB4956817.1"/>
    </source>
</evidence>
<gene>
    <name evidence="1" type="ORF">UFOPK3789_01038</name>
</gene>
<organism evidence="1">
    <name type="scientific">freshwater metagenome</name>
    <dbReference type="NCBI Taxonomy" id="449393"/>
    <lineage>
        <taxon>unclassified sequences</taxon>
        <taxon>metagenomes</taxon>
        <taxon>ecological metagenomes</taxon>
    </lineage>
</organism>